<evidence type="ECO:0000256" key="1">
    <source>
        <dbReference type="SAM" id="Phobius"/>
    </source>
</evidence>
<dbReference type="Proteomes" id="UP000275078">
    <property type="component" value="Unassembled WGS sequence"/>
</dbReference>
<dbReference type="AlphaFoldDB" id="A0A3N4IGQ7"/>
<evidence type="ECO:0000313" key="2">
    <source>
        <dbReference type="EMBL" id="RPA85333.1"/>
    </source>
</evidence>
<keyword evidence="1" id="KW-0472">Membrane</keyword>
<evidence type="ECO:0000313" key="3">
    <source>
        <dbReference type="Proteomes" id="UP000275078"/>
    </source>
</evidence>
<protein>
    <submittedName>
        <fullName evidence="2">Uncharacterized protein</fullName>
    </submittedName>
</protein>
<proteinExistence type="predicted"/>
<keyword evidence="1" id="KW-0812">Transmembrane</keyword>
<keyword evidence="1" id="KW-1133">Transmembrane helix</keyword>
<reference evidence="2 3" key="1">
    <citation type="journal article" date="2018" name="Nat. Ecol. Evol.">
        <title>Pezizomycetes genomes reveal the molecular basis of ectomycorrhizal truffle lifestyle.</title>
        <authorList>
            <person name="Murat C."/>
            <person name="Payen T."/>
            <person name="Noel B."/>
            <person name="Kuo A."/>
            <person name="Morin E."/>
            <person name="Chen J."/>
            <person name="Kohler A."/>
            <person name="Krizsan K."/>
            <person name="Balestrini R."/>
            <person name="Da Silva C."/>
            <person name="Montanini B."/>
            <person name="Hainaut M."/>
            <person name="Levati E."/>
            <person name="Barry K.W."/>
            <person name="Belfiori B."/>
            <person name="Cichocki N."/>
            <person name="Clum A."/>
            <person name="Dockter R.B."/>
            <person name="Fauchery L."/>
            <person name="Guy J."/>
            <person name="Iotti M."/>
            <person name="Le Tacon F."/>
            <person name="Lindquist E.A."/>
            <person name="Lipzen A."/>
            <person name="Malagnac F."/>
            <person name="Mello A."/>
            <person name="Molinier V."/>
            <person name="Miyauchi S."/>
            <person name="Poulain J."/>
            <person name="Riccioni C."/>
            <person name="Rubini A."/>
            <person name="Sitrit Y."/>
            <person name="Splivallo R."/>
            <person name="Traeger S."/>
            <person name="Wang M."/>
            <person name="Zifcakova L."/>
            <person name="Wipf D."/>
            <person name="Zambonelli A."/>
            <person name="Paolocci F."/>
            <person name="Nowrousian M."/>
            <person name="Ottonello S."/>
            <person name="Baldrian P."/>
            <person name="Spatafora J.W."/>
            <person name="Henrissat B."/>
            <person name="Nagy L.G."/>
            <person name="Aury J.M."/>
            <person name="Wincker P."/>
            <person name="Grigoriev I.V."/>
            <person name="Bonfante P."/>
            <person name="Martin F.M."/>
        </authorList>
    </citation>
    <scope>NUCLEOTIDE SEQUENCE [LARGE SCALE GENOMIC DNA]</scope>
    <source>
        <strain evidence="2 3">RN42</strain>
    </source>
</reference>
<accession>A0A3N4IGQ7</accession>
<gene>
    <name evidence="2" type="ORF">BJ508DRAFT_7140</name>
</gene>
<keyword evidence="3" id="KW-1185">Reference proteome</keyword>
<organism evidence="2 3">
    <name type="scientific">Ascobolus immersus RN42</name>
    <dbReference type="NCBI Taxonomy" id="1160509"/>
    <lineage>
        <taxon>Eukaryota</taxon>
        <taxon>Fungi</taxon>
        <taxon>Dikarya</taxon>
        <taxon>Ascomycota</taxon>
        <taxon>Pezizomycotina</taxon>
        <taxon>Pezizomycetes</taxon>
        <taxon>Pezizales</taxon>
        <taxon>Ascobolaceae</taxon>
        <taxon>Ascobolus</taxon>
    </lineage>
</organism>
<name>A0A3N4IGQ7_ASCIM</name>
<dbReference type="EMBL" id="ML119654">
    <property type="protein sequence ID" value="RPA85333.1"/>
    <property type="molecule type" value="Genomic_DNA"/>
</dbReference>
<feature type="transmembrane region" description="Helical" evidence="1">
    <location>
        <begin position="21"/>
        <end position="40"/>
    </location>
</feature>
<feature type="transmembrane region" description="Helical" evidence="1">
    <location>
        <begin position="46"/>
        <end position="64"/>
    </location>
</feature>
<sequence length="65" mass="7762">MYNLVGHDSRRADMVFYGTDLCSLLCVVYVLRVEGFFIFFISDDHYRVTCYGFVISFLRFFVLFH</sequence>